<dbReference type="CDD" id="cd14728">
    <property type="entry name" value="Ere-like"/>
    <property type="match status" value="1"/>
</dbReference>
<dbReference type="PANTHER" id="PTHR31299:SF0">
    <property type="entry name" value="ESTERASE, PUTATIVE (AFU_ORTHOLOGUE AFUA_1G05850)-RELATED"/>
    <property type="match status" value="1"/>
</dbReference>
<organism evidence="1 2">
    <name type="scientific">Deinococcus cellulosilyticus (strain DSM 18568 / NBRC 106333 / KACC 11606 / 5516J-15)</name>
    <dbReference type="NCBI Taxonomy" id="1223518"/>
    <lineage>
        <taxon>Bacteria</taxon>
        <taxon>Thermotogati</taxon>
        <taxon>Deinococcota</taxon>
        <taxon>Deinococci</taxon>
        <taxon>Deinococcales</taxon>
        <taxon>Deinococcaceae</taxon>
        <taxon>Deinococcus</taxon>
    </lineage>
</organism>
<dbReference type="OrthoDB" id="9810066at2"/>
<dbReference type="Gene3D" id="3.40.1660.10">
    <property type="entry name" value="EreA-like (biosynthetic domain)"/>
    <property type="match status" value="1"/>
</dbReference>
<dbReference type="Pfam" id="PF05139">
    <property type="entry name" value="Erythro_esteras"/>
    <property type="match status" value="1"/>
</dbReference>
<dbReference type="Gene3D" id="1.20.1440.30">
    <property type="entry name" value="Biosynthetic Protein domain"/>
    <property type="match status" value="1"/>
</dbReference>
<dbReference type="PIRSF" id="PIRSF036794">
    <property type="entry name" value="UCP_erythr_ester"/>
    <property type="match status" value="1"/>
</dbReference>
<proteinExistence type="predicted"/>
<name>A0A511N9Q8_DEIC1</name>
<reference evidence="1 2" key="1">
    <citation type="submission" date="2019-07" db="EMBL/GenBank/DDBJ databases">
        <title>Whole genome shotgun sequence of Deinococcus cellulosilyticus NBRC 106333.</title>
        <authorList>
            <person name="Hosoyama A."/>
            <person name="Uohara A."/>
            <person name="Ohji S."/>
            <person name="Ichikawa N."/>
        </authorList>
    </citation>
    <scope>NUCLEOTIDE SEQUENCE [LARGE SCALE GENOMIC DNA]</scope>
    <source>
        <strain evidence="1 2">NBRC 106333</strain>
    </source>
</reference>
<evidence type="ECO:0000313" key="1">
    <source>
        <dbReference type="EMBL" id="GEM49256.1"/>
    </source>
</evidence>
<evidence type="ECO:0000313" key="2">
    <source>
        <dbReference type="Proteomes" id="UP000321306"/>
    </source>
</evidence>
<dbReference type="EMBL" id="BJXB01000031">
    <property type="protein sequence ID" value="GEM49256.1"/>
    <property type="molecule type" value="Genomic_DNA"/>
</dbReference>
<dbReference type="Proteomes" id="UP000321306">
    <property type="component" value="Unassembled WGS sequence"/>
</dbReference>
<dbReference type="InterPro" id="IPR007815">
    <property type="entry name" value="Emycin_Estase"/>
</dbReference>
<dbReference type="SUPFAM" id="SSF159501">
    <property type="entry name" value="EreA/ChaN-like"/>
    <property type="match status" value="1"/>
</dbReference>
<comment type="caution">
    <text evidence="1">The sequence shown here is derived from an EMBL/GenBank/DDBJ whole genome shotgun (WGS) entry which is preliminary data.</text>
</comment>
<accession>A0A511N9Q8</accession>
<sequence>MADLNTLALAIKTAAHPLTGGSEDYDTLLQTIGDARFVLIGEASHGTHEFYRERARITRLLIEQKGFTAVAVEADWPDAYRVNRFVRGLGEDRDASEALGDFQRFPKWMWRNEDVHGFVSWLRDHNTRHADRQAGFHGIDLYSLHRSMEAVVEYLDTVDPQAAQRARQRYSCFEPYGEDPQEYGMATVYGTEEPCESEVVAQLMELRQRETELSQGGVLAEDEHFFAEQNARLALNAERYYRAVFHGREDTWNLRDAHMADTIDALFLHQKDQGLEPRIVVWAHNSHLGDARATEVNWRQNQQNVGQYVRERHPEDTFIIGLSTHHGEVTAADDWGQPAKRKTVRPALQNSVEDLLHEVGVQDFWLDLRADRNTLSALQESRLQRFIGVIYRPQTERWSHYYLTRPSDQYDALLYFDRTSALVPLDRTSGWEAGELPDTYPSGQ</sequence>
<evidence type="ECO:0008006" key="3">
    <source>
        <dbReference type="Google" id="ProtNLM"/>
    </source>
</evidence>
<dbReference type="InterPro" id="IPR052036">
    <property type="entry name" value="Hydrolase/PRTase-associated"/>
</dbReference>
<dbReference type="InterPro" id="IPR014622">
    <property type="entry name" value="UCP036794_erythomycin"/>
</dbReference>
<dbReference type="GO" id="GO:0046677">
    <property type="term" value="P:response to antibiotic"/>
    <property type="evidence" value="ECO:0007669"/>
    <property type="project" value="InterPro"/>
</dbReference>
<gene>
    <name evidence="1" type="ORF">DC3_48910</name>
</gene>
<keyword evidence="2" id="KW-1185">Reference proteome</keyword>
<dbReference type="PANTHER" id="PTHR31299">
    <property type="entry name" value="ESTERASE, PUTATIVE (AFU_ORTHOLOGUE AFUA_1G05850)-RELATED"/>
    <property type="match status" value="1"/>
</dbReference>
<dbReference type="Gene3D" id="3.30.1870.10">
    <property type="entry name" value="EreA-like, domain 2"/>
    <property type="match status" value="1"/>
</dbReference>
<protein>
    <recommendedName>
        <fullName evidence="3">Erythromycin esterase</fullName>
    </recommendedName>
</protein>
<dbReference type="RefSeq" id="WP_146889468.1">
    <property type="nucleotide sequence ID" value="NZ_BJXB01000031.1"/>
</dbReference>
<dbReference type="AlphaFoldDB" id="A0A511N9Q8"/>